<comment type="caution">
    <text evidence="1">The sequence shown here is derived from an EMBL/GenBank/DDBJ whole genome shotgun (WGS) entry which is preliminary data.</text>
</comment>
<keyword evidence="2" id="KW-1185">Reference proteome</keyword>
<dbReference type="EMBL" id="JALJOU010000067">
    <property type="protein sequence ID" value="KAK9826186.1"/>
    <property type="molecule type" value="Genomic_DNA"/>
</dbReference>
<evidence type="ECO:0000313" key="2">
    <source>
        <dbReference type="Proteomes" id="UP001445335"/>
    </source>
</evidence>
<evidence type="ECO:0000313" key="1">
    <source>
        <dbReference type="EMBL" id="KAK9826186.1"/>
    </source>
</evidence>
<reference evidence="1 2" key="1">
    <citation type="journal article" date="2024" name="Nat. Commun.">
        <title>Phylogenomics reveals the evolutionary origins of lichenization in chlorophyte algae.</title>
        <authorList>
            <person name="Puginier C."/>
            <person name="Libourel C."/>
            <person name="Otte J."/>
            <person name="Skaloud P."/>
            <person name="Haon M."/>
            <person name="Grisel S."/>
            <person name="Petersen M."/>
            <person name="Berrin J.G."/>
            <person name="Delaux P.M."/>
            <person name="Dal Grande F."/>
            <person name="Keller J."/>
        </authorList>
    </citation>
    <scope>NUCLEOTIDE SEQUENCE [LARGE SCALE GENOMIC DNA]</scope>
    <source>
        <strain evidence="1 2">SAG 245.80</strain>
    </source>
</reference>
<name>A0AAW1QXG4_9CHLO</name>
<dbReference type="Proteomes" id="UP001445335">
    <property type="component" value="Unassembled WGS sequence"/>
</dbReference>
<dbReference type="AlphaFoldDB" id="A0AAW1QXG4"/>
<accession>A0AAW1QXG4</accession>
<proteinExistence type="predicted"/>
<sequence length="95" mass="10061">MWSKEFLMSLHAQQAELDELQKDIKLGTTAEDVEGATTLKAAKEAASMTEEVSYAEQLHLDRLLGGRAIDQCMAAGAAAGAGKARKAGRKAKAAE</sequence>
<protein>
    <submittedName>
        <fullName evidence="1">Uncharacterized protein</fullName>
    </submittedName>
</protein>
<organism evidence="1 2">
    <name type="scientific">Elliptochloris bilobata</name>
    <dbReference type="NCBI Taxonomy" id="381761"/>
    <lineage>
        <taxon>Eukaryota</taxon>
        <taxon>Viridiplantae</taxon>
        <taxon>Chlorophyta</taxon>
        <taxon>core chlorophytes</taxon>
        <taxon>Trebouxiophyceae</taxon>
        <taxon>Trebouxiophyceae incertae sedis</taxon>
        <taxon>Elliptochloris clade</taxon>
        <taxon>Elliptochloris</taxon>
    </lineage>
</organism>
<gene>
    <name evidence="1" type="ORF">WJX81_005677</name>
</gene>